<feature type="transmembrane region" description="Helical" evidence="12">
    <location>
        <begin position="990"/>
        <end position="1010"/>
    </location>
</feature>
<dbReference type="InterPro" id="IPR002523">
    <property type="entry name" value="MgTranspt_CorA/ZnTranspt_ZntB"/>
</dbReference>
<keyword evidence="8" id="KW-0539">Nucleus</keyword>
<dbReference type="GO" id="GO:0046873">
    <property type="term" value="F:metal ion transmembrane transporter activity"/>
    <property type="evidence" value="ECO:0007669"/>
    <property type="project" value="InterPro"/>
</dbReference>
<dbReference type="OrthoDB" id="5430812at2759"/>
<dbReference type="SUPFAM" id="SSF52540">
    <property type="entry name" value="P-loop containing nucleoside triphosphate hydrolases"/>
    <property type="match status" value="1"/>
</dbReference>
<dbReference type="AlphaFoldDB" id="A0A8H6K997"/>
<reference evidence="14" key="1">
    <citation type="journal article" date="2020" name="Phytopathology">
        <title>Genome Sequence Resources of Colletotrichum truncatum, C. plurivorum, C. musicola, and C. sojae: Four Species Pathogenic to Soybean (Glycine max).</title>
        <authorList>
            <person name="Rogerio F."/>
            <person name="Boufleur T.R."/>
            <person name="Ciampi-Guillardi M."/>
            <person name="Sukno S.A."/>
            <person name="Thon M.R."/>
            <person name="Massola Junior N.S."/>
            <person name="Baroncelli R."/>
        </authorList>
    </citation>
    <scope>NUCLEOTIDE SEQUENCE</scope>
    <source>
        <strain evidence="14">LFN0074</strain>
    </source>
</reference>
<evidence type="ECO:0000256" key="12">
    <source>
        <dbReference type="SAM" id="Phobius"/>
    </source>
</evidence>
<keyword evidence="15" id="KW-1185">Reference proteome</keyword>
<organism evidence="14 15">
    <name type="scientific">Colletotrichum musicola</name>
    <dbReference type="NCBI Taxonomy" id="2175873"/>
    <lineage>
        <taxon>Eukaryota</taxon>
        <taxon>Fungi</taxon>
        <taxon>Dikarya</taxon>
        <taxon>Ascomycota</taxon>
        <taxon>Pezizomycotina</taxon>
        <taxon>Sordariomycetes</taxon>
        <taxon>Hypocreomycetidae</taxon>
        <taxon>Glomerellales</taxon>
        <taxon>Glomerellaceae</taxon>
        <taxon>Colletotrichum</taxon>
        <taxon>Colletotrichum orchidearum species complex</taxon>
    </lineage>
</organism>
<dbReference type="Gene3D" id="1.20.58.340">
    <property type="entry name" value="Magnesium transport protein CorA, transmembrane region"/>
    <property type="match status" value="1"/>
</dbReference>
<dbReference type="InterPro" id="IPR027417">
    <property type="entry name" value="P-loop_NTPase"/>
</dbReference>
<keyword evidence="12" id="KW-0812">Transmembrane</keyword>
<keyword evidence="9" id="KW-0469">Meiosis</keyword>
<feature type="domain" description="DNA mismatch repair proteins mutS family" evidence="13">
    <location>
        <begin position="328"/>
        <end position="344"/>
    </location>
</feature>
<dbReference type="GO" id="GO:0030983">
    <property type="term" value="F:mismatched DNA binding"/>
    <property type="evidence" value="ECO:0007669"/>
    <property type="project" value="InterPro"/>
</dbReference>
<comment type="caution">
    <text evidence="14">The sequence shown here is derived from an EMBL/GenBank/DDBJ whole genome shotgun (WGS) entry which is preliminary data.</text>
</comment>
<evidence type="ECO:0000256" key="3">
    <source>
        <dbReference type="ARBA" id="ARBA00006271"/>
    </source>
</evidence>
<evidence type="ECO:0000256" key="1">
    <source>
        <dbReference type="ARBA" id="ARBA00004123"/>
    </source>
</evidence>
<protein>
    <recommendedName>
        <fullName evidence="10">DNA mismatch repair protein MSH5</fullName>
    </recommendedName>
    <alternativeName>
        <fullName evidence="11">MutS protein homolog 5</fullName>
    </alternativeName>
</protein>
<dbReference type="Proteomes" id="UP000639643">
    <property type="component" value="Unassembled WGS sequence"/>
</dbReference>
<dbReference type="GO" id="GO:0016020">
    <property type="term" value="C:membrane"/>
    <property type="evidence" value="ECO:0007669"/>
    <property type="project" value="InterPro"/>
</dbReference>
<name>A0A8H6K997_9PEZI</name>
<dbReference type="PROSITE" id="PS00486">
    <property type="entry name" value="DNA_MISMATCH_REPAIR_2"/>
    <property type="match status" value="1"/>
</dbReference>
<feature type="transmembrane region" description="Helical" evidence="12">
    <location>
        <begin position="1022"/>
        <end position="1042"/>
    </location>
</feature>
<sequence length="1082" mass="120205">MIFQRVIKEIPFETIKGIGEMVESIVDFEEAKASSRITVKWNVSPQLDELKQRYLGMDSLLNEVHASMSLDLPEGARQHVTGVGFWPQMGFFTVVSTDPGGAACYKGQGLEDRWHVAFVANGSAYCKNRRMEELDLQLGDPYSGIVDLEIRILHDLACEVLTYAQPLSRAADVCGELDCLVSLARGARKYQWTQPTMTTDNVLSIIGGRHPLQELAVPTFIANDCRLEGSPGEDQDADSSKSTNDGVRTLVITGPNHSGKSVYVKQIALIVYLAHLGSFVPASRAVVGITDQILTRIATRESVSRSESAFGIDLKQVAFLLRRATHRSLVVIDEFGKGTAAGDGSGLMAGLIDHFETTGLQTPKVLITTHAHELFECGFLRHSPSLLIGHMRVRLNMSASKQDQLVFLYELMPGKTTTSFGCRCAALNGVDDVVVERAEAIALLLARNEDLRAACARVDEEDEGRLEEAEAVARMFLQSTWQGSSSVPLSFGCSMENSKPRGSVKGMLRSLVGSHDGSSCNNVIASITARSTRFTTAVETFRNNLYPHTEHMSIRTETGLRTKFRNLDERDAYDDAVREAGCDQALNFVVEFNLHEANVALNLNSDEFDVLLNQKPPEGGVRWINIWSPGTQRPAVERIGAHYGFSHRLQALMTSSINTTADYNTPSRAPDFNDVELGPVPPEAGLDRSARIPKSVPEDVEIYQLVKETMNYTSIDHGSRFVCIGANWLHRRPKLGNVEATSSLLPPKHWSWLTLCSDGVVLSLHETPPVEHPENSLWAMRELKNMRSNTVTVLRQLSKHGVEEYRSRVITLKSVRQALPAAASGCDTAREGSSNLFFYLFEDYSGAVPSEQILESTWILICSQSRRSKLNTGDVIRPLHKLRKELRQLHHLFESYRSLIRRICRVRSANDQQDGQYGILEPPGHVSGDLRIAPSASSRFERLGDRLQLLMLNTIQEYLDELDALSGTYFNLTAQKDSQATARLSRSATVLAKLSVFFLPIGFMTSYFSVEIPNLVEHYTPKMYWVCFTVIAGLSFISLFFFSRLLEVLSDVLEGWADSVSEQVGRLCRLKSQGGKDETLEN</sequence>
<evidence type="ECO:0000256" key="4">
    <source>
        <dbReference type="ARBA" id="ARBA00022454"/>
    </source>
</evidence>
<comment type="subcellular location">
    <subcellularLocation>
        <location evidence="2">Chromosome</location>
    </subcellularLocation>
    <subcellularLocation>
        <location evidence="1">Nucleus</location>
    </subcellularLocation>
</comment>
<comment type="similarity">
    <text evidence="3">Belongs to the DNA mismatch repair MutS family.</text>
</comment>
<dbReference type="Gene3D" id="3.40.50.300">
    <property type="entry name" value="P-loop containing nucleotide triphosphate hydrolases"/>
    <property type="match status" value="1"/>
</dbReference>
<evidence type="ECO:0000256" key="6">
    <source>
        <dbReference type="ARBA" id="ARBA00022840"/>
    </source>
</evidence>
<keyword evidence="12" id="KW-1133">Transmembrane helix</keyword>
<dbReference type="InterPro" id="IPR000432">
    <property type="entry name" value="DNA_mismatch_repair_MutS_C"/>
</dbReference>
<dbReference type="PANTHER" id="PTHR11361:SF20">
    <property type="entry name" value="MUTS PROTEIN HOMOLOG 5"/>
    <property type="match status" value="1"/>
</dbReference>
<evidence type="ECO:0000313" key="15">
    <source>
        <dbReference type="Proteomes" id="UP000639643"/>
    </source>
</evidence>
<dbReference type="Pfam" id="PF00488">
    <property type="entry name" value="MutS_V"/>
    <property type="match status" value="1"/>
</dbReference>
<evidence type="ECO:0000256" key="10">
    <source>
        <dbReference type="ARBA" id="ARBA00073549"/>
    </source>
</evidence>
<keyword evidence="7" id="KW-0238">DNA-binding</keyword>
<dbReference type="CDD" id="cd03281">
    <property type="entry name" value="ABC_MSH5_euk"/>
    <property type="match status" value="1"/>
</dbReference>
<dbReference type="PANTHER" id="PTHR11361">
    <property type="entry name" value="DNA MISMATCH REPAIR PROTEIN MUTS FAMILY MEMBER"/>
    <property type="match status" value="1"/>
</dbReference>
<dbReference type="InterPro" id="IPR045076">
    <property type="entry name" value="MutS"/>
</dbReference>
<dbReference type="GO" id="GO:0005694">
    <property type="term" value="C:chromosome"/>
    <property type="evidence" value="ECO:0007669"/>
    <property type="project" value="UniProtKB-SubCell"/>
</dbReference>
<evidence type="ECO:0000256" key="7">
    <source>
        <dbReference type="ARBA" id="ARBA00023125"/>
    </source>
</evidence>
<dbReference type="GO" id="GO:0140664">
    <property type="term" value="F:ATP-dependent DNA damage sensor activity"/>
    <property type="evidence" value="ECO:0007669"/>
    <property type="project" value="InterPro"/>
</dbReference>
<dbReference type="Pfam" id="PF01544">
    <property type="entry name" value="CorA"/>
    <property type="match status" value="1"/>
</dbReference>
<evidence type="ECO:0000256" key="5">
    <source>
        <dbReference type="ARBA" id="ARBA00022741"/>
    </source>
</evidence>
<keyword evidence="4" id="KW-0158">Chromosome</keyword>
<keyword evidence="6" id="KW-0067">ATP-binding</keyword>
<dbReference type="GO" id="GO:0005524">
    <property type="term" value="F:ATP binding"/>
    <property type="evidence" value="ECO:0007669"/>
    <property type="project" value="UniProtKB-KW"/>
</dbReference>
<evidence type="ECO:0000256" key="8">
    <source>
        <dbReference type="ARBA" id="ARBA00023242"/>
    </source>
</evidence>
<evidence type="ECO:0000256" key="9">
    <source>
        <dbReference type="ARBA" id="ARBA00023254"/>
    </source>
</evidence>
<evidence type="ECO:0000256" key="2">
    <source>
        <dbReference type="ARBA" id="ARBA00004286"/>
    </source>
</evidence>
<proteinExistence type="inferred from homology"/>
<evidence type="ECO:0000259" key="13">
    <source>
        <dbReference type="PROSITE" id="PS00486"/>
    </source>
</evidence>
<dbReference type="SMART" id="SM00534">
    <property type="entry name" value="MUTSac"/>
    <property type="match status" value="1"/>
</dbReference>
<keyword evidence="5" id="KW-0547">Nucleotide-binding</keyword>
<accession>A0A8H6K997</accession>
<dbReference type="InterPro" id="IPR036187">
    <property type="entry name" value="DNA_mismatch_repair_MutS_sf"/>
</dbReference>
<dbReference type="GO" id="GO:0005634">
    <property type="term" value="C:nucleus"/>
    <property type="evidence" value="ECO:0007669"/>
    <property type="project" value="UniProtKB-SubCell"/>
</dbReference>
<dbReference type="GO" id="GO:0051026">
    <property type="term" value="P:chiasma assembly"/>
    <property type="evidence" value="ECO:0007669"/>
    <property type="project" value="TreeGrafter"/>
</dbReference>
<evidence type="ECO:0000256" key="11">
    <source>
        <dbReference type="ARBA" id="ARBA00077470"/>
    </source>
</evidence>
<dbReference type="FunFam" id="3.40.50.300:FF:001067">
    <property type="entry name" value="DNA mismatch repair protein MSH5"/>
    <property type="match status" value="1"/>
</dbReference>
<dbReference type="SUPFAM" id="SSF48334">
    <property type="entry name" value="DNA repair protein MutS, domain III"/>
    <property type="match status" value="1"/>
</dbReference>
<dbReference type="GO" id="GO:0006298">
    <property type="term" value="P:mismatch repair"/>
    <property type="evidence" value="ECO:0007669"/>
    <property type="project" value="InterPro"/>
</dbReference>
<evidence type="ECO:0000313" key="14">
    <source>
        <dbReference type="EMBL" id="KAF6827264.1"/>
    </source>
</evidence>
<gene>
    <name evidence="14" type="ORF">CMUS01_09085</name>
</gene>
<dbReference type="EMBL" id="WIGM01000374">
    <property type="protein sequence ID" value="KAF6827264.1"/>
    <property type="molecule type" value="Genomic_DNA"/>
</dbReference>
<keyword evidence="12" id="KW-0472">Membrane</keyword>